<comment type="caution">
    <text evidence="9">The sequence shown here is derived from an EMBL/GenBank/DDBJ whole genome shotgun (WGS) entry which is preliminary data.</text>
</comment>
<accession>A0ABR9QSV0</accession>
<dbReference type="PROSITE" id="PS50928">
    <property type="entry name" value="ABC_TM1"/>
    <property type="match status" value="1"/>
</dbReference>
<keyword evidence="5 7" id="KW-1133">Transmembrane helix</keyword>
<feature type="domain" description="ABC transmembrane type-1" evidence="8">
    <location>
        <begin position="20"/>
        <end position="214"/>
    </location>
</feature>
<keyword evidence="2 7" id="KW-0813">Transport</keyword>
<name>A0ABR9QSV0_9ACTN</name>
<evidence type="ECO:0000313" key="10">
    <source>
        <dbReference type="Proteomes" id="UP001194273"/>
    </source>
</evidence>
<evidence type="ECO:0000256" key="4">
    <source>
        <dbReference type="ARBA" id="ARBA00022692"/>
    </source>
</evidence>
<evidence type="ECO:0000256" key="5">
    <source>
        <dbReference type="ARBA" id="ARBA00022989"/>
    </source>
</evidence>
<feature type="transmembrane region" description="Helical" evidence="7">
    <location>
        <begin position="59"/>
        <end position="83"/>
    </location>
</feature>
<comment type="similarity">
    <text evidence="7">Belongs to the binding-protein-dependent transport system permease family.</text>
</comment>
<dbReference type="InterPro" id="IPR000515">
    <property type="entry name" value="MetI-like"/>
</dbReference>
<dbReference type="PANTHER" id="PTHR30450">
    <property type="entry name" value="ABC TRANSPORTER PERMEASE"/>
    <property type="match status" value="1"/>
</dbReference>
<evidence type="ECO:0000313" key="9">
    <source>
        <dbReference type="EMBL" id="MBE5024153.1"/>
    </source>
</evidence>
<feature type="transmembrane region" description="Helical" evidence="7">
    <location>
        <begin position="24"/>
        <end position="47"/>
    </location>
</feature>
<keyword evidence="6 7" id="KW-0472">Membrane</keyword>
<dbReference type="Pfam" id="PF00528">
    <property type="entry name" value="BPD_transp_1"/>
    <property type="match status" value="1"/>
</dbReference>
<dbReference type="CDD" id="cd06261">
    <property type="entry name" value="TM_PBP2"/>
    <property type="match status" value="1"/>
</dbReference>
<keyword evidence="3" id="KW-1003">Cell membrane</keyword>
<dbReference type="Gene3D" id="1.10.3720.10">
    <property type="entry name" value="MetI-like"/>
    <property type="match status" value="1"/>
</dbReference>
<reference evidence="9 10" key="1">
    <citation type="submission" date="2020-10" db="EMBL/GenBank/DDBJ databases">
        <title>ChiBAC.</title>
        <authorList>
            <person name="Zenner C."/>
            <person name="Hitch T.C.A."/>
            <person name="Clavel T."/>
        </authorList>
    </citation>
    <scope>NUCLEOTIDE SEQUENCE [LARGE SCALE GENOMIC DNA]</scope>
    <source>
        <strain evidence="9 10">DSM 107455</strain>
    </source>
</reference>
<keyword evidence="10" id="KW-1185">Reference proteome</keyword>
<dbReference type="RefSeq" id="WP_193529580.1">
    <property type="nucleotide sequence ID" value="NZ_JADCJZ010000002.1"/>
</dbReference>
<evidence type="ECO:0000256" key="1">
    <source>
        <dbReference type="ARBA" id="ARBA00004651"/>
    </source>
</evidence>
<organism evidence="9 10">
    <name type="scientific">Thermophilibacter gallinarum</name>
    <dbReference type="NCBI Taxonomy" id="2779357"/>
    <lineage>
        <taxon>Bacteria</taxon>
        <taxon>Bacillati</taxon>
        <taxon>Actinomycetota</taxon>
        <taxon>Coriobacteriia</taxon>
        <taxon>Coriobacteriales</taxon>
        <taxon>Atopobiaceae</taxon>
        <taxon>Thermophilibacter</taxon>
    </lineage>
</organism>
<keyword evidence="4 7" id="KW-0812">Transmembrane</keyword>
<proteinExistence type="inferred from homology"/>
<evidence type="ECO:0000256" key="7">
    <source>
        <dbReference type="RuleBase" id="RU363032"/>
    </source>
</evidence>
<dbReference type="Proteomes" id="UP001194273">
    <property type="component" value="Unassembled WGS sequence"/>
</dbReference>
<sequence length="226" mass="23888">MLDALSAFLAEYGELLVEGTGSTVVMVLVPTAISYVIGLALGVVLYLTAPGSLRPMPVLNAVLGWVVNILRSFPFIVLMVFIIPFTRLVMGTGSGIQGTIPPLVLSASPFIARMIEQSLAEVPRESVEAVEACGASTPRIVFSALLPEALPSIVRGVAVVLISVLGYTAMAGAIGAGGLGDIAIRYGYYRYQTDVMVAAVIILIAMVQIIQSVCDLVARRVDHRIQ</sequence>
<evidence type="ECO:0000256" key="6">
    <source>
        <dbReference type="ARBA" id="ARBA00023136"/>
    </source>
</evidence>
<dbReference type="EMBL" id="JADCJZ010000002">
    <property type="protein sequence ID" value="MBE5024153.1"/>
    <property type="molecule type" value="Genomic_DNA"/>
</dbReference>
<dbReference type="SUPFAM" id="SSF161098">
    <property type="entry name" value="MetI-like"/>
    <property type="match status" value="1"/>
</dbReference>
<feature type="transmembrane region" description="Helical" evidence="7">
    <location>
        <begin position="153"/>
        <end position="175"/>
    </location>
</feature>
<dbReference type="InterPro" id="IPR051322">
    <property type="entry name" value="AA_ABC_Transporter_Permease"/>
</dbReference>
<evidence type="ECO:0000256" key="2">
    <source>
        <dbReference type="ARBA" id="ARBA00022448"/>
    </source>
</evidence>
<dbReference type="InterPro" id="IPR035906">
    <property type="entry name" value="MetI-like_sf"/>
</dbReference>
<protein>
    <submittedName>
        <fullName evidence="9">ABC transporter permease</fullName>
    </submittedName>
</protein>
<dbReference type="PANTHER" id="PTHR30450:SF1">
    <property type="entry name" value="D-METHIONINE TRANSPORT SYSTEM PERMEASE PROTEIN METI-RELATED"/>
    <property type="match status" value="1"/>
</dbReference>
<comment type="subcellular location">
    <subcellularLocation>
        <location evidence="1 7">Cell membrane</location>
        <topology evidence="1 7">Multi-pass membrane protein</topology>
    </subcellularLocation>
</comment>
<evidence type="ECO:0000256" key="3">
    <source>
        <dbReference type="ARBA" id="ARBA00022475"/>
    </source>
</evidence>
<gene>
    <name evidence="9" type="ORF">INF26_04720</name>
</gene>
<feature type="transmembrane region" description="Helical" evidence="7">
    <location>
        <begin position="195"/>
        <end position="218"/>
    </location>
</feature>
<evidence type="ECO:0000259" key="8">
    <source>
        <dbReference type="PROSITE" id="PS50928"/>
    </source>
</evidence>